<gene>
    <name evidence="7" type="primary">mraZ</name>
    <name evidence="9" type="ORF">A2997_01505</name>
</gene>
<reference evidence="9 10" key="1">
    <citation type="journal article" date="2016" name="Nat. Commun.">
        <title>Thousands of microbial genomes shed light on interconnected biogeochemical processes in an aquifer system.</title>
        <authorList>
            <person name="Anantharaman K."/>
            <person name="Brown C.T."/>
            <person name="Hug L.A."/>
            <person name="Sharon I."/>
            <person name="Castelle C.J."/>
            <person name="Probst A.J."/>
            <person name="Thomas B.C."/>
            <person name="Singh A."/>
            <person name="Wilkins M.J."/>
            <person name="Karaoz U."/>
            <person name="Brodie E.L."/>
            <person name="Williams K.H."/>
            <person name="Hubbard S.S."/>
            <person name="Banfield J.F."/>
        </authorList>
    </citation>
    <scope>NUCLEOTIDE SEQUENCE [LARGE SCALE GENOMIC DNA]</scope>
</reference>
<dbReference type="InterPro" id="IPR038619">
    <property type="entry name" value="MraZ_sf"/>
</dbReference>
<feature type="domain" description="SpoVT-AbrB" evidence="8">
    <location>
        <begin position="5"/>
        <end position="47"/>
    </location>
</feature>
<evidence type="ECO:0000259" key="8">
    <source>
        <dbReference type="PROSITE" id="PS51740"/>
    </source>
</evidence>
<proteinExistence type="inferred from homology"/>
<dbReference type="Pfam" id="PF02381">
    <property type="entry name" value="MraZ"/>
    <property type="match status" value="2"/>
</dbReference>
<accession>A0A1F6WNI1</accession>
<evidence type="ECO:0000256" key="1">
    <source>
        <dbReference type="ARBA" id="ARBA00013860"/>
    </source>
</evidence>
<sequence length="144" mass="16245">MLIGEYIHTMDSKHRLSLPSKFRKELGKVVVVTRGLDHCLFIYSRNEWKKFTTSLGELSMGQSDSRALNRFLLGGAVEVEVDHSGRILVPDFLTSFAGLDEKVIVTGVNNRVELWDEKAWRTYTSTVEKQADALAERLGDIGMV</sequence>
<evidence type="ECO:0000256" key="7">
    <source>
        <dbReference type="HAMAP-Rule" id="MF_01008"/>
    </source>
</evidence>
<keyword evidence="9" id="KW-0131">Cell cycle</keyword>
<organism evidence="9 10">
    <name type="scientific">Candidatus Nomurabacteria bacterium RIFCSPLOWO2_01_FULL_36_10b</name>
    <dbReference type="NCBI Taxonomy" id="1801766"/>
    <lineage>
        <taxon>Bacteria</taxon>
        <taxon>Candidatus Nomuraibacteriota</taxon>
    </lineage>
</organism>
<comment type="subcellular location">
    <subcellularLocation>
        <location evidence="7">Cytoplasm</location>
        <location evidence="7">Nucleoid</location>
    </subcellularLocation>
</comment>
<evidence type="ECO:0000256" key="3">
    <source>
        <dbReference type="ARBA" id="ARBA00022737"/>
    </source>
</evidence>
<evidence type="ECO:0000256" key="5">
    <source>
        <dbReference type="ARBA" id="ARBA00023125"/>
    </source>
</evidence>
<evidence type="ECO:0000313" key="9">
    <source>
        <dbReference type="EMBL" id="OGI83384.1"/>
    </source>
</evidence>
<dbReference type="PANTHER" id="PTHR34701">
    <property type="entry name" value="TRANSCRIPTIONAL REGULATOR MRAZ"/>
    <property type="match status" value="1"/>
</dbReference>
<dbReference type="AlphaFoldDB" id="A0A1F6WNI1"/>
<comment type="similarity">
    <text evidence="7">Belongs to the MraZ family.</text>
</comment>
<dbReference type="CDD" id="cd16320">
    <property type="entry name" value="MraZ_N"/>
    <property type="match status" value="1"/>
</dbReference>
<dbReference type="STRING" id="1801766.A2997_01505"/>
<keyword evidence="3" id="KW-0677">Repeat</keyword>
<evidence type="ECO:0000256" key="2">
    <source>
        <dbReference type="ARBA" id="ARBA00022490"/>
    </source>
</evidence>
<dbReference type="GO" id="GO:0000976">
    <property type="term" value="F:transcription cis-regulatory region binding"/>
    <property type="evidence" value="ECO:0007669"/>
    <property type="project" value="TreeGrafter"/>
</dbReference>
<feature type="domain" description="SpoVT-AbrB" evidence="8">
    <location>
        <begin position="76"/>
        <end position="119"/>
    </location>
</feature>
<dbReference type="InterPro" id="IPR035642">
    <property type="entry name" value="MraZ_N"/>
</dbReference>
<evidence type="ECO:0000256" key="6">
    <source>
        <dbReference type="ARBA" id="ARBA00023163"/>
    </source>
</evidence>
<dbReference type="Gene3D" id="3.40.1550.20">
    <property type="entry name" value="Transcriptional regulator MraZ domain"/>
    <property type="match status" value="1"/>
</dbReference>
<dbReference type="InterPro" id="IPR003444">
    <property type="entry name" value="MraZ"/>
</dbReference>
<dbReference type="InterPro" id="IPR007159">
    <property type="entry name" value="SpoVT-AbrB_dom"/>
</dbReference>
<dbReference type="NCBIfam" id="TIGR00242">
    <property type="entry name" value="division/cell wall cluster transcriptional repressor MraZ"/>
    <property type="match status" value="1"/>
</dbReference>
<protein>
    <recommendedName>
        <fullName evidence="1 7">Transcriptional regulator MraZ</fullName>
    </recommendedName>
</protein>
<dbReference type="Proteomes" id="UP000179448">
    <property type="component" value="Unassembled WGS sequence"/>
</dbReference>
<keyword evidence="4 7" id="KW-0805">Transcription regulation</keyword>
<dbReference type="InterPro" id="IPR035644">
    <property type="entry name" value="MraZ_C"/>
</dbReference>
<comment type="subunit">
    <text evidence="7">Forms oligomers.</text>
</comment>
<dbReference type="InterPro" id="IPR020603">
    <property type="entry name" value="MraZ_dom"/>
</dbReference>
<keyword evidence="2 7" id="KW-0963">Cytoplasm</keyword>
<dbReference type="EMBL" id="MFUQ01000018">
    <property type="protein sequence ID" value="OGI83384.1"/>
    <property type="molecule type" value="Genomic_DNA"/>
</dbReference>
<dbReference type="GO" id="GO:0003700">
    <property type="term" value="F:DNA-binding transcription factor activity"/>
    <property type="evidence" value="ECO:0007669"/>
    <property type="project" value="UniProtKB-UniRule"/>
</dbReference>
<keyword evidence="6 7" id="KW-0804">Transcription</keyword>
<dbReference type="InterPro" id="IPR037914">
    <property type="entry name" value="SpoVT-AbrB_sf"/>
</dbReference>
<dbReference type="HAMAP" id="MF_01008">
    <property type="entry name" value="MraZ"/>
    <property type="match status" value="1"/>
</dbReference>
<comment type="caution">
    <text evidence="9">The sequence shown here is derived from an EMBL/GenBank/DDBJ whole genome shotgun (WGS) entry which is preliminary data.</text>
</comment>
<dbReference type="SUPFAM" id="SSF89447">
    <property type="entry name" value="AbrB/MazE/MraZ-like"/>
    <property type="match status" value="1"/>
</dbReference>
<keyword evidence="5 7" id="KW-0238">DNA-binding</keyword>
<name>A0A1F6WNI1_9BACT</name>
<keyword evidence="9" id="KW-0132">Cell division</keyword>
<dbReference type="PROSITE" id="PS51740">
    <property type="entry name" value="SPOVT_ABRB"/>
    <property type="match status" value="2"/>
</dbReference>
<dbReference type="GO" id="GO:0009295">
    <property type="term" value="C:nucleoid"/>
    <property type="evidence" value="ECO:0007669"/>
    <property type="project" value="UniProtKB-SubCell"/>
</dbReference>
<dbReference type="GO" id="GO:0005737">
    <property type="term" value="C:cytoplasm"/>
    <property type="evidence" value="ECO:0007669"/>
    <property type="project" value="UniProtKB-UniRule"/>
</dbReference>
<dbReference type="GO" id="GO:2000143">
    <property type="term" value="P:negative regulation of DNA-templated transcription initiation"/>
    <property type="evidence" value="ECO:0007669"/>
    <property type="project" value="TreeGrafter"/>
</dbReference>
<dbReference type="PANTHER" id="PTHR34701:SF1">
    <property type="entry name" value="TRANSCRIPTIONAL REGULATOR MRAZ"/>
    <property type="match status" value="1"/>
</dbReference>
<evidence type="ECO:0000256" key="4">
    <source>
        <dbReference type="ARBA" id="ARBA00023015"/>
    </source>
</evidence>
<dbReference type="CDD" id="cd16321">
    <property type="entry name" value="MraZ_C"/>
    <property type="match status" value="1"/>
</dbReference>
<evidence type="ECO:0000313" key="10">
    <source>
        <dbReference type="Proteomes" id="UP000179448"/>
    </source>
</evidence>
<dbReference type="GO" id="GO:0051301">
    <property type="term" value="P:cell division"/>
    <property type="evidence" value="ECO:0007669"/>
    <property type="project" value="UniProtKB-KW"/>
</dbReference>